<protein>
    <submittedName>
        <fullName evidence="1">Uncharacterized protein</fullName>
    </submittedName>
</protein>
<reference evidence="1" key="2">
    <citation type="journal article" date="2014" name="PLoS Genet.">
        <title>Signature gene expression reveals novel clues to the molecular mechanisms of dimorphic transition in Penicillium marneffei.</title>
        <authorList>
            <person name="Yang E."/>
            <person name="Wang G."/>
            <person name="Cai J."/>
            <person name="Woo P.C."/>
            <person name="Lau S.K."/>
            <person name="Yuen K.-Y."/>
            <person name="Chow W.-N."/>
            <person name="Lin X."/>
        </authorList>
    </citation>
    <scope>NUCLEOTIDE SEQUENCE</scope>
    <source>
        <strain evidence="1">PM1</strain>
    </source>
</reference>
<name>A0A093V782_TALMA</name>
<accession>A0A093V782</accession>
<dbReference type="AlphaFoldDB" id="A0A093V782"/>
<dbReference type="EMBL" id="JPOX01000043">
    <property type="protein sequence ID" value="KFX42561.1"/>
    <property type="molecule type" value="Genomic_DNA"/>
</dbReference>
<comment type="caution">
    <text evidence="1">The sequence shown here is derived from an EMBL/GenBank/DDBJ whole genome shotgun (WGS) entry which is preliminary data.</text>
</comment>
<reference key="1">
    <citation type="journal article" date="2014" name="PLoS Genet.">
        <title>Signature Gene Expression Reveals Novel Clues to the Molecular Mechanisms of Dimorphic Transition in Penicillium marneffei.</title>
        <authorList>
            <person name="Yang E."/>
            <person name="Wang G."/>
            <person name="Cai J."/>
            <person name="Woo P.C."/>
            <person name="Lau S.K."/>
            <person name="Yuen K.-Y."/>
            <person name="Chow W.-N."/>
            <person name="Lin X."/>
        </authorList>
    </citation>
    <scope>NUCLEOTIDE SEQUENCE [LARGE SCALE GENOMIC DNA]</scope>
    <source>
        <strain>PM1</strain>
    </source>
</reference>
<sequence length="175" mass="20664">METHQSLTQRYISESCRHLSLKRKQELNPSHSDEQAAKKMRCINPDTPRPSIEIESYLERDIIFDEDHHDCELHSTPIFIDEGVLVGFWYADPSGHGRRPVYCLVEKDFEFAYQKADSFILTRYDDFDPLDDFGDWLSDDTEDEDAMSPEEVKVWVQMIWESRDYAGIQDMILEY</sequence>
<proteinExistence type="predicted"/>
<dbReference type="HOGENOM" id="CLU_099563_0_0_1"/>
<gene>
    <name evidence="1" type="ORF">GQ26_0430470</name>
</gene>
<evidence type="ECO:0000313" key="1">
    <source>
        <dbReference type="EMBL" id="KFX42561.1"/>
    </source>
</evidence>
<organism evidence="1">
    <name type="scientific">Talaromyces marneffei PM1</name>
    <dbReference type="NCBI Taxonomy" id="1077442"/>
    <lineage>
        <taxon>Eukaryota</taxon>
        <taxon>Fungi</taxon>
        <taxon>Dikarya</taxon>
        <taxon>Ascomycota</taxon>
        <taxon>Pezizomycotina</taxon>
        <taxon>Eurotiomycetes</taxon>
        <taxon>Eurotiomycetidae</taxon>
        <taxon>Eurotiales</taxon>
        <taxon>Trichocomaceae</taxon>
        <taxon>Talaromyces</taxon>
        <taxon>Talaromyces sect. Talaromyces</taxon>
    </lineage>
</organism>